<dbReference type="InterPro" id="IPR015422">
    <property type="entry name" value="PyrdxlP-dep_Trfase_small"/>
</dbReference>
<dbReference type="Pfam" id="PF00155">
    <property type="entry name" value="Aminotran_1_2"/>
    <property type="match status" value="1"/>
</dbReference>
<keyword evidence="2" id="KW-0032">Aminotransferase</keyword>
<proteinExistence type="predicted"/>
<evidence type="ECO:0000256" key="4">
    <source>
        <dbReference type="ARBA" id="ARBA00022898"/>
    </source>
</evidence>
<dbReference type="RefSeq" id="WP_310031894.1">
    <property type="nucleotide sequence ID" value="NZ_JAVDRL010000007.1"/>
</dbReference>
<dbReference type="Proteomes" id="UP001262754">
    <property type="component" value="Unassembled WGS sequence"/>
</dbReference>
<sequence>MARLSMRSADIKPSPVREMLNVSQRPGMISFAGGLPSPETFAGLALPPPPRELLQYGPTEGEPALRERIALDLAELGLDTSPDRVMVLSGSQQGVDLAAKLVIDAGTALAVESPAYLAALQVFRFYGARFQIIDRSAPGAGWGETPPSMAYVIPTFQNPSGHCWTAEERQAMAAACRARDVILFEDDPYRDLVYAPCDRRPVCADMAGGSWIYQGSFSKTVAPGLRLGYLTASPDLFPLLVQLKQAADLHTNRLSQWMVLQYLNDPGRAQRMEQVRDLYRRKRDAFADALTRHLGDRASWTLPPGGLFFWLTLADGVDVEVLLQRCVERGVLFTPGAHFLAEGGASSTMRLNFSLAEPEAAERGLAVIGALLRG</sequence>
<evidence type="ECO:0000259" key="5">
    <source>
        <dbReference type="Pfam" id="PF00155"/>
    </source>
</evidence>
<dbReference type="InterPro" id="IPR004839">
    <property type="entry name" value="Aminotransferase_I/II_large"/>
</dbReference>
<dbReference type="Gene3D" id="3.90.1150.10">
    <property type="entry name" value="Aspartate Aminotransferase, domain 1"/>
    <property type="match status" value="1"/>
</dbReference>
<organism evidence="6 7">
    <name type="scientific">Caulobacter rhizosphaerae</name>
    <dbReference type="NCBI Taxonomy" id="2010972"/>
    <lineage>
        <taxon>Bacteria</taxon>
        <taxon>Pseudomonadati</taxon>
        <taxon>Pseudomonadota</taxon>
        <taxon>Alphaproteobacteria</taxon>
        <taxon>Caulobacterales</taxon>
        <taxon>Caulobacteraceae</taxon>
        <taxon>Caulobacter</taxon>
    </lineage>
</organism>
<keyword evidence="3" id="KW-0808">Transferase</keyword>
<dbReference type="GO" id="GO:0003677">
    <property type="term" value="F:DNA binding"/>
    <property type="evidence" value="ECO:0007669"/>
    <property type="project" value="UniProtKB-KW"/>
</dbReference>
<dbReference type="CDD" id="cd00609">
    <property type="entry name" value="AAT_like"/>
    <property type="match status" value="1"/>
</dbReference>
<keyword evidence="7" id="KW-1185">Reference proteome</keyword>
<evidence type="ECO:0000313" key="7">
    <source>
        <dbReference type="Proteomes" id="UP001262754"/>
    </source>
</evidence>
<reference evidence="6 7" key="1">
    <citation type="submission" date="2023-07" db="EMBL/GenBank/DDBJ databases">
        <title>Sorghum-associated microbial communities from plants grown in Nebraska, USA.</title>
        <authorList>
            <person name="Schachtman D."/>
        </authorList>
    </citation>
    <scope>NUCLEOTIDE SEQUENCE [LARGE SCALE GENOMIC DNA]</scope>
    <source>
        <strain evidence="6 7">DS2154</strain>
    </source>
</reference>
<gene>
    <name evidence="6" type="ORF">J2800_002527</name>
</gene>
<keyword evidence="4" id="KW-0663">Pyridoxal phosphate</keyword>
<evidence type="ECO:0000256" key="2">
    <source>
        <dbReference type="ARBA" id="ARBA00022576"/>
    </source>
</evidence>
<dbReference type="Gene3D" id="3.40.640.10">
    <property type="entry name" value="Type I PLP-dependent aspartate aminotransferase-like (Major domain)"/>
    <property type="match status" value="1"/>
</dbReference>
<name>A0ABU1N011_9CAUL</name>
<evidence type="ECO:0000256" key="1">
    <source>
        <dbReference type="ARBA" id="ARBA00001933"/>
    </source>
</evidence>
<dbReference type="InterPro" id="IPR015424">
    <property type="entry name" value="PyrdxlP-dep_Trfase"/>
</dbReference>
<protein>
    <submittedName>
        <fullName evidence="6">DNA-binding transcriptional MocR family regulator</fullName>
    </submittedName>
</protein>
<accession>A0ABU1N011</accession>
<dbReference type="PANTHER" id="PTHR42790">
    <property type="entry name" value="AMINOTRANSFERASE"/>
    <property type="match status" value="1"/>
</dbReference>
<dbReference type="PANTHER" id="PTHR42790:SF19">
    <property type="entry name" value="KYNURENINE_ALPHA-AMINOADIPATE AMINOTRANSFERASE, MITOCHONDRIAL"/>
    <property type="match status" value="1"/>
</dbReference>
<dbReference type="InterPro" id="IPR050859">
    <property type="entry name" value="Class-I_PLP-dep_aminotransf"/>
</dbReference>
<dbReference type="InterPro" id="IPR015421">
    <property type="entry name" value="PyrdxlP-dep_Trfase_major"/>
</dbReference>
<comment type="caution">
    <text evidence="6">The sequence shown here is derived from an EMBL/GenBank/DDBJ whole genome shotgun (WGS) entry which is preliminary data.</text>
</comment>
<feature type="domain" description="Aminotransferase class I/classII large" evidence="5">
    <location>
        <begin position="52"/>
        <end position="364"/>
    </location>
</feature>
<keyword evidence="6" id="KW-0238">DNA-binding</keyword>
<evidence type="ECO:0000313" key="6">
    <source>
        <dbReference type="EMBL" id="MDR6531774.1"/>
    </source>
</evidence>
<dbReference type="SUPFAM" id="SSF53383">
    <property type="entry name" value="PLP-dependent transferases"/>
    <property type="match status" value="1"/>
</dbReference>
<dbReference type="EMBL" id="JAVDRL010000007">
    <property type="protein sequence ID" value="MDR6531774.1"/>
    <property type="molecule type" value="Genomic_DNA"/>
</dbReference>
<comment type="cofactor">
    <cofactor evidence="1">
        <name>pyridoxal 5'-phosphate</name>
        <dbReference type="ChEBI" id="CHEBI:597326"/>
    </cofactor>
</comment>
<evidence type="ECO:0000256" key="3">
    <source>
        <dbReference type="ARBA" id="ARBA00022679"/>
    </source>
</evidence>